<sequence length="576" mass="65746">MNDKSRNSLIFKFVSVFILVSLPLFLLLFFSNSYAMNLVRDQVAQTNSSLLSGQMSHIDSKLSEINTYMFRLAFQDPAVISLERQPRGSDEYLMTRIAAANTMEKDINYYSELGALFIYSAKTQDLVMTRANGSEIPQNKGTEDFMYEWMRSEGQFVEHGDGWRTVKVAGIPCLIHVVKSGASLYVGSIIPIQSLAAPSNKVQLVADEQIIFFSDQAEPLTATTISPVFLRQLTGKILQTDKSFHTVEIPDKYLLVTNRSQVSNLIMTVLLPEKNVYKQLSLLQKLIYFLPFVIGCLLIINLVLLKKIVVNPILRVIRAMRRIQDGDLQYRMPPSHSKELALLSETFNTMSAEISSLKINVYEEHIKTQQAEIKHLQLQINPHFLLNSLNIAYNLIATKKSELAQKMMVHLMHYFRSMIRSPQKMVTIREEMKHIDHYLQIHKMRFPLHFDFSIEIDEHVGELLIPSLIFQPFVENAIIHGMVMQEEGFRLIISCYEEQADHSRGFWIQIADNGNGFSEQALRKFVTDGQTSGDAGNLGMHNVKQRLQAYYANEARLMIGNGLEKGAVVRLFIPKK</sequence>
<dbReference type="PROSITE" id="PS50885">
    <property type="entry name" value="HAMP"/>
    <property type="match status" value="1"/>
</dbReference>
<dbReference type="Gene3D" id="3.30.565.10">
    <property type="entry name" value="Histidine kinase-like ATPase, C-terminal domain"/>
    <property type="match status" value="1"/>
</dbReference>
<keyword evidence="7" id="KW-0812">Transmembrane</keyword>
<dbReference type="Gene3D" id="6.10.340.10">
    <property type="match status" value="1"/>
</dbReference>
<dbReference type="SMART" id="SM00304">
    <property type="entry name" value="HAMP"/>
    <property type="match status" value="1"/>
</dbReference>
<keyword evidence="3" id="KW-0597">Phosphoprotein</keyword>
<proteinExistence type="predicted"/>
<dbReference type="SUPFAM" id="SSF158472">
    <property type="entry name" value="HAMP domain-like"/>
    <property type="match status" value="1"/>
</dbReference>
<dbReference type="SUPFAM" id="SSF55874">
    <property type="entry name" value="ATPase domain of HSP90 chaperone/DNA topoisomerase II/histidine kinase"/>
    <property type="match status" value="1"/>
</dbReference>
<dbReference type="Pfam" id="PF02518">
    <property type="entry name" value="HATPase_c"/>
    <property type="match status" value="1"/>
</dbReference>
<keyword evidence="10" id="KW-1185">Reference proteome</keyword>
<name>A0ABQ1FB08_9BACL</name>
<protein>
    <recommendedName>
        <fullName evidence="8">HAMP domain-containing protein</fullName>
    </recommendedName>
</protein>
<evidence type="ECO:0000256" key="3">
    <source>
        <dbReference type="ARBA" id="ARBA00022553"/>
    </source>
</evidence>
<reference evidence="10" key="1">
    <citation type="journal article" date="2019" name="Int. J. Syst. Evol. Microbiol.">
        <title>The Global Catalogue of Microorganisms (GCM) 10K type strain sequencing project: providing services to taxonomists for standard genome sequencing and annotation.</title>
        <authorList>
            <consortium name="The Broad Institute Genomics Platform"/>
            <consortium name="The Broad Institute Genome Sequencing Center for Infectious Disease"/>
            <person name="Wu L."/>
            <person name="Ma J."/>
        </authorList>
    </citation>
    <scope>NUCLEOTIDE SEQUENCE [LARGE SCALE GENOMIC DNA]</scope>
    <source>
        <strain evidence="10">CGMCC 1.15043</strain>
    </source>
</reference>
<evidence type="ECO:0000256" key="5">
    <source>
        <dbReference type="ARBA" id="ARBA00022777"/>
    </source>
</evidence>
<dbReference type="Pfam" id="PF06580">
    <property type="entry name" value="His_kinase"/>
    <property type="match status" value="1"/>
</dbReference>
<dbReference type="InterPro" id="IPR050640">
    <property type="entry name" value="Bact_2-comp_sensor_kinase"/>
</dbReference>
<evidence type="ECO:0000256" key="1">
    <source>
        <dbReference type="ARBA" id="ARBA00004651"/>
    </source>
</evidence>
<dbReference type="InterPro" id="IPR010559">
    <property type="entry name" value="Sig_transdc_His_kin_internal"/>
</dbReference>
<evidence type="ECO:0000256" key="4">
    <source>
        <dbReference type="ARBA" id="ARBA00022679"/>
    </source>
</evidence>
<keyword evidence="4" id="KW-0808">Transferase</keyword>
<comment type="subcellular location">
    <subcellularLocation>
        <location evidence="1">Cell membrane</location>
        <topology evidence="1">Multi-pass membrane protein</topology>
    </subcellularLocation>
</comment>
<evidence type="ECO:0000256" key="2">
    <source>
        <dbReference type="ARBA" id="ARBA00022475"/>
    </source>
</evidence>
<evidence type="ECO:0000256" key="7">
    <source>
        <dbReference type="SAM" id="Phobius"/>
    </source>
</evidence>
<dbReference type="Proteomes" id="UP000615455">
    <property type="component" value="Unassembled WGS sequence"/>
</dbReference>
<evidence type="ECO:0000313" key="9">
    <source>
        <dbReference type="EMBL" id="GGA04004.1"/>
    </source>
</evidence>
<feature type="transmembrane region" description="Helical" evidence="7">
    <location>
        <begin position="286"/>
        <end position="305"/>
    </location>
</feature>
<dbReference type="InterPro" id="IPR003594">
    <property type="entry name" value="HATPase_dom"/>
</dbReference>
<comment type="caution">
    <text evidence="9">The sequence shown here is derived from an EMBL/GenBank/DDBJ whole genome shotgun (WGS) entry which is preliminary data.</text>
</comment>
<keyword evidence="6 7" id="KW-0472">Membrane</keyword>
<dbReference type="PANTHER" id="PTHR34220:SF7">
    <property type="entry name" value="SENSOR HISTIDINE KINASE YPDA"/>
    <property type="match status" value="1"/>
</dbReference>
<accession>A0ABQ1FB08</accession>
<dbReference type="InterPro" id="IPR036890">
    <property type="entry name" value="HATPase_C_sf"/>
</dbReference>
<gene>
    <name evidence="9" type="ORF">GCM10008018_57430</name>
</gene>
<evidence type="ECO:0000256" key="6">
    <source>
        <dbReference type="ARBA" id="ARBA00023136"/>
    </source>
</evidence>
<keyword evidence="7" id="KW-1133">Transmembrane helix</keyword>
<dbReference type="RefSeq" id="WP_189018449.1">
    <property type="nucleotide sequence ID" value="NZ_BMHE01000045.1"/>
</dbReference>
<evidence type="ECO:0000313" key="10">
    <source>
        <dbReference type="Proteomes" id="UP000615455"/>
    </source>
</evidence>
<feature type="transmembrane region" description="Helical" evidence="7">
    <location>
        <begin position="9"/>
        <end position="30"/>
    </location>
</feature>
<dbReference type="InterPro" id="IPR003660">
    <property type="entry name" value="HAMP_dom"/>
</dbReference>
<dbReference type="Pfam" id="PF00672">
    <property type="entry name" value="HAMP"/>
    <property type="match status" value="1"/>
</dbReference>
<evidence type="ECO:0000259" key="8">
    <source>
        <dbReference type="PROSITE" id="PS50885"/>
    </source>
</evidence>
<organism evidence="9 10">
    <name type="scientific">Paenibacillus marchantiophytorum</name>
    <dbReference type="NCBI Taxonomy" id="1619310"/>
    <lineage>
        <taxon>Bacteria</taxon>
        <taxon>Bacillati</taxon>
        <taxon>Bacillota</taxon>
        <taxon>Bacilli</taxon>
        <taxon>Bacillales</taxon>
        <taxon>Paenibacillaceae</taxon>
        <taxon>Paenibacillus</taxon>
    </lineage>
</organism>
<keyword evidence="2" id="KW-1003">Cell membrane</keyword>
<dbReference type="EMBL" id="BMHE01000045">
    <property type="protein sequence ID" value="GGA04004.1"/>
    <property type="molecule type" value="Genomic_DNA"/>
</dbReference>
<feature type="domain" description="HAMP" evidence="8">
    <location>
        <begin position="307"/>
        <end position="359"/>
    </location>
</feature>
<keyword evidence="5" id="KW-0418">Kinase</keyword>
<dbReference type="PANTHER" id="PTHR34220">
    <property type="entry name" value="SENSOR HISTIDINE KINASE YPDA"/>
    <property type="match status" value="1"/>
</dbReference>
<dbReference type="CDD" id="cd06225">
    <property type="entry name" value="HAMP"/>
    <property type="match status" value="1"/>
</dbReference>